<feature type="domain" description="TIR" evidence="2">
    <location>
        <begin position="1"/>
        <end position="133"/>
    </location>
</feature>
<dbReference type="InterPro" id="IPR027417">
    <property type="entry name" value="P-loop_NTPase"/>
</dbReference>
<organism evidence="3 4">
    <name type="scientific">Ruminococcoides intestinale</name>
    <dbReference type="NCBI Taxonomy" id="3133162"/>
    <lineage>
        <taxon>Bacteria</taxon>
        <taxon>Bacillati</taxon>
        <taxon>Bacillota</taxon>
        <taxon>Clostridia</taxon>
        <taxon>Eubacteriales</taxon>
        <taxon>Oscillospiraceae</taxon>
        <taxon>Ruminococcoides</taxon>
    </lineage>
</organism>
<dbReference type="EMBL" id="JBBMEZ010000016">
    <property type="protein sequence ID" value="MEQ2470068.1"/>
    <property type="molecule type" value="Genomic_DNA"/>
</dbReference>
<dbReference type="Gene3D" id="3.40.50.300">
    <property type="entry name" value="P-loop containing nucleotide triphosphate hydrolases"/>
    <property type="match status" value="1"/>
</dbReference>
<comment type="caution">
    <text evidence="3">The sequence shown here is derived from an EMBL/GenBank/DDBJ whole genome shotgun (WGS) entry which is preliminary data.</text>
</comment>
<proteinExistence type="predicted"/>
<evidence type="ECO:0000256" key="1">
    <source>
        <dbReference type="PROSITE-ProRule" id="PRU00339"/>
    </source>
</evidence>
<dbReference type="SUPFAM" id="SSF48452">
    <property type="entry name" value="TPR-like"/>
    <property type="match status" value="1"/>
</dbReference>
<dbReference type="SUPFAM" id="SSF52200">
    <property type="entry name" value="Toll/Interleukin receptor TIR domain"/>
    <property type="match status" value="1"/>
</dbReference>
<dbReference type="Proteomes" id="UP001490816">
    <property type="component" value="Unassembled WGS sequence"/>
</dbReference>
<dbReference type="PROSITE" id="PS50104">
    <property type="entry name" value="TIR"/>
    <property type="match status" value="1"/>
</dbReference>
<sequence length="814" mass="93313">MEDIFISHSSLDRNVAESVCDILESSGFSCWISFRIKDLQPGKIYTEAINEAIDNSKIFLVLLSNNSISSEQVRQEVICANERQRYGTKIFPVIIDENVDMNAIHKHMGYVLAGKESVNWYDQSSQEELLNQIAIILNIPSTTEVCEIVSNTIECGSVVGRENEIISIKQKLRERKKLCLNGIGGIGKTALIQAYCQNEGKKIYSNIIYMSVEKCILRTIANDKSLILKSDLLETKKKSLSDYEYAFYKLSLLENSVDESTLLILDNVESSNDPLLERICNLKCNIIIVARHLEFGKYGFETYNLNSISEKSKVVELFELHYKNKLDIEEQNALFKLLNDISFHTMSVILLAKQMNYFGKKPSNYKSINQIRLERSSGLNQMLSSEAYGSDIAQIYNQLFDLFNVRSFSIDDKKILKTLSLIPGEGVYRHLYLKLVGEEYVSTLNKLEQTGWVQNDKSKSTIILHPLVRDVIVHELDIYIEDPDIQNFTDNFIKSISNAYDRTYQENVKYKELALSIYFQFAQPTVANYKNYLVLSKFLWVLNCMDISLEIQNKVKMLFVDAKGTSSNTAEEAEAFMQIGFTYQVKGDYNAAEKELEQATKIYGNKFAASLSHLAQAKMSTGENKLEEVEPLLKQSLKIREQYWPGTISEAVSCHLYAKTLSSYGVNLDYAITLEKRAYKLFSKLQPGGVTVSSAAYILGWLYVQTAEDLDDIEYGIANLEEAKTIRLEYRGDPLHPWMDDIYLKLGLAYEKYNDYNRAKDYYEMLLKVRCNKYNNNQTHKEIIAVYKSLQNVYASLGDVEGEKKCRKHIRYYS</sequence>
<keyword evidence="4" id="KW-1185">Reference proteome</keyword>
<dbReference type="PANTHER" id="PTHR19959:SF119">
    <property type="entry name" value="FUNGAL LIPASE-LIKE DOMAIN-CONTAINING PROTEIN"/>
    <property type="match status" value="1"/>
</dbReference>
<dbReference type="InterPro" id="IPR019734">
    <property type="entry name" value="TPR_rpt"/>
</dbReference>
<feature type="repeat" description="TPR" evidence="1">
    <location>
        <begin position="573"/>
        <end position="606"/>
    </location>
</feature>
<dbReference type="Gene3D" id="1.25.40.10">
    <property type="entry name" value="Tetratricopeptide repeat domain"/>
    <property type="match status" value="2"/>
</dbReference>
<dbReference type="PANTHER" id="PTHR19959">
    <property type="entry name" value="KINESIN LIGHT CHAIN"/>
    <property type="match status" value="1"/>
</dbReference>
<protein>
    <submittedName>
        <fullName evidence="3">Toll/interleukin-1 receptor domain-containing protein</fullName>
    </submittedName>
</protein>
<evidence type="ECO:0000313" key="4">
    <source>
        <dbReference type="Proteomes" id="UP001490816"/>
    </source>
</evidence>
<dbReference type="InterPro" id="IPR000157">
    <property type="entry name" value="TIR_dom"/>
</dbReference>
<dbReference type="InterPro" id="IPR035897">
    <property type="entry name" value="Toll_tir_struct_dom_sf"/>
</dbReference>
<dbReference type="RefSeq" id="WP_117949754.1">
    <property type="nucleotide sequence ID" value="NZ_JBBMEZ010000016.1"/>
</dbReference>
<evidence type="ECO:0000259" key="2">
    <source>
        <dbReference type="PROSITE" id="PS50104"/>
    </source>
</evidence>
<dbReference type="SMART" id="SM00255">
    <property type="entry name" value="TIR"/>
    <property type="match status" value="1"/>
</dbReference>
<dbReference type="SMART" id="SM00028">
    <property type="entry name" value="TPR"/>
    <property type="match status" value="3"/>
</dbReference>
<accession>A0ABV1F9L9</accession>
<dbReference type="SUPFAM" id="SSF52540">
    <property type="entry name" value="P-loop containing nucleoside triphosphate hydrolases"/>
    <property type="match status" value="1"/>
</dbReference>
<dbReference type="PROSITE" id="PS50005">
    <property type="entry name" value="TPR"/>
    <property type="match status" value="2"/>
</dbReference>
<keyword evidence="3" id="KW-0675">Receptor</keyword>
<evidence type="ECO:0000313" key="3">
    <source>
        <dbReference type="EMBL" id="MEQ2470068.1"/>
    </source>
</evidence>
<dbReference type="InterPro" id="IPR011990">
    <property type="entry name" value="TPR-like_helical_dom_sf"/>
</dbReference>
<gene>
    <name evidence="3" type="ORF">WMO39_06965</name>
</gene>
<name>A0ABV1F9L9_9FIRM</name>
<feature type="repeat" description="TPR" evidence="1">
    <location>
        <begin position="740"/>
        <end position="773"/>
    </location>
</feature>
<keyword evidence="1" id="KW-0802">TPR repeat</keyword>
<dbReference type="Pfam" id="PF13676">
    <property type="entry name" value="TIR_2"/>
    <property type="match status" value="1"/>
</dbReference>
<reference evidence="3 4" key="1">
    <citation type="submission" date="2024-03" db="EMBL/GenBank/DDBJ databases">
        <title>Human intestinal bacterial collection.</title>
        <authorList>
            <person name="Pauvert C."/>
            <person name="Hitch T.C.A."/>
            <person name="Clavel T."/>
        </authorList>
    </citation>
    <scope>NUCLEOTIDE SEQUENCE [LARGE SCALE GENOMIC DNA]</scope>
    <source>
        <strain evidence="3 4">CLA-JM-H38</strain>
    </source>
</reference>
<dbReference type="Gene3D" id="3.40.50.10140">
    <property type="entry name" value="Toll/interleukin-1 receptor homology (TIR) domain"/>
    <property type="match status" value="1"/>
</dbReference>